<name>A0A5A7R8R4_STRAF</name>
<accession>A0A5A7R8R4</accession>
<comment type="caution">
    <text evidence="2">The sequence shown here is derived from an EMBL/GenBank/DDBJ whole genome shotgun (WGS) entry which is preliminary data.</text>
</comment>
<gene>
    <name evidence="2" type="ORF">STAS_30210</name>
</gene>
<sequence length="191" mass="20883">RTDLDVDETGPLNDSDGVFIEIDDEDVEEVEELIVESEMEDDFVSNLNEDLYDSRIIDSMRITKRGGGYKTLAEALRAMSQDDDSDEELDQTPPPHGQRSGLVRRGGHTSRSSMPNRLSSPPSGNRPHTPNIILRPPSFTPPDPLHGATPLTVDAPSGSMLSASSFVCSSLMSRIPVEIESDERPDVSGTF</sequence>
<keyword evidence="3" id="KW-1185">Reference proteome</keyword>
<organism evidence="2 3">
    <name type="scientific">Striga asiatica</name>
    <name type="common">Asiatic witchweed</name>
    <name type="synonym">Buchnera asiatica</name>
    <dbReference type="NCBI Taxonomy" id="4170"/>
    <lineage>
        <taxon>Eukaryota</taxon>
        <taxon>Viridiplantae</taxon>
        <taxon>Streptophyta</taxon>
        <taxon>Embryophyta</taxon>
        <taxon>Tracheophyta</taxon>
        <taxon>Spermatophyta</taxon>
        <taxon>Magnoliopsida</taxon>
        <taxon>eudicotyledons</taxon>
        <taxon>Gunneridae</taxon>
        <taxon>Pentapetalae</taxon>
        <taxon>asterids</taxon>
        <taxon>lamiids</taxon>
        <taxon>Lamiales</taxon>
        <taxon>Orobanchaceae</taxon>
        <taxon>Buchnereae</taxon>
        <taxon>Striga</taxon>
    </lineage>
</organism>
<feature type="region of interest" description="Disordered" evidence="1">
    <location>
        <begin position="79"/>
        <end position="152"/>
    </location>
</feature>
<proteinExistence type="predicted"/>
<dbReference type="EMBL" id="BKCP01010514">
    <property type="protein sequence ID" value="GER52724.1"/>
    <property type="molecule type" value="Genomic_DNA"/>
</dbReference>
<feature type="compositionally biased region" description="Acidic residues" evidence="1">
    <location>
        <begin position="81"/>
        <end position="90"/>
    </location>
</feature>
<feature type="compositionally biased region" description="Polar residues" evidence="1">
    <location>
        <begin position="109"/>
        <end position="128"/>
    </location>
</feature>
<protein>
    <submittedName>
        <fullName evidence="2">Tudor/PWWP/MBT superfamily protein</fullName>
    </submittedName>
</protein>
<reference evidence="3" key="1">
    <citation type="journal article" date="2019" name="Curr. Biol.">
        <title>Genome Sequence of Striga asiatica Provides Insight into the Evolution of Plant Parasitism.</title>
        <authorList>
            <person name="Yoshida S."/>
            <person name="Kim S."/>
            <person name="Wafula E.K."/>
            <person name="Tanskanen J."/>
            <person name="Kim Y.M."/>
            <person name="Honaas L."/>
            <person name="Yang Z."/>
            <person name="Spallek T."/>
            <person name="Conn C.E."/>
            <person name="Ichihashi Y."/>
            <person name="Cheong K."/>
            <person name="Cui S."/>
            <person name="Der J.P."/>
            <person name="Gundlach H."/>
            <person name="Jiao Y."/>
            <person name="Hori C."/>
            <person name="Ishida J.K."/>
            <person name="Kasahara H."/>
            <person name="Kiba T."/>
            <person name="Kim M.S."/>
            <person name="Koo N."/>
            <person name="Laohavisit A."/>
            <person name="Lee Y.H."/>
            <person name="Lumba S."/>
            <person name="McCourt P."/>
            <person name="Mortimer J.C."/>
            <person name="Mutuku J.M."/>
            <person name="Nomura T."/>
            <person name="Sasaki-Sekimoto Y."/>
            <person name="Seto Y."/>
            <person name="Wang Y."/>
            <person name="Wakatake T."/>
            <person name="Sakakibara H."/>
            <person name="Demura T."/>
            <person name="Yamaguchi S."/>
            <person name="Yoneyama K."/>
            <person name="Manabe R.I."/>
            <person name="Nelson D.C."/>
            <person name="Schulman A.H."/>
            <person name="Timko M.P."/>
            <person name="dePamphilis C.W."/>
            <person name="Choi D."/>
            <person name="Shirasu K."/>
        </authorList>
    </citation>
    <scope>NUCLEOTIDE SEQUENCE [LARGE SCALE GENOMIC DNA]</scope>
    <source>
        <strain evidence="3">cv. UVA1</strain>
    </source>
</reference>
<dbReference type="AlphaFoldDB" id="A0A5A7R8R4"/>
<feature type="non-terminal residue" evidence="2">
    <location>
        <position position="1"/>
    </location>
</feature>
<dbReference type="Proteomes" id="UP000325081">
    <property type="component" value="Unassembled WGS sequence"/>
</dbReference>
<evidence type="ECO:0000313" key="2">
    <source>
        <dbReference type="EMBL" id="GER52724.1"/>
    </source>
</evidence>
<evidence type="ECO:0000313" key="3">
    <source>
        <dbReference type="Proteomes" id="UP000325081"/>
    </source>
</evidence>
<feature type="non-terminal residue" evidence="2">
    <location>
        <position position="191"/>
    </location>
</feature>
<evidence type="ECO:0000256" key="1">
    <source>
        <dbReference type="SAM" id="MobiDB-lite"/>
    </source>
</evidence>